<dbReference type="EMBL" id="JWZT01004714">
    <property type="protein sequence ID" value="KII63331.1"/>
    <property type="molecule type" value="Genomic_DNA"/>
</dbReference>
<evidence type="ECO:0000313" key="1">
    <source>
        <dbReference type="EMBL" id="KII63331.1"/>
    </source>
</evidence>
<proteinExistence type="predicted"/>
<name>A0A0C2MNW0_THEKT</name>
<protein>
    <submittedName>
        <fullName evidence="1">Uncharacterized protein</fullName>
    </submittedName>
</protein>
<accession>A0A0C2MNW0</accession>
<reference evidence="1 2" key="1">
    <citation type="journal article" date="2014" name="Genome Biol. Evol.">
        <title>The genome of the myxosporean Thelohanellus kitauei shows adaptations to nutrient acquisition within its fish host.</title>
        <authorList>
            <person name="Yang Y."/>
            <person name="Xiong J."/>
            <person name="Zhou Z."/>
            <person name="Huo F."/>
            <person name="Miao W."/>
            <person name="Ran C."/>
            <person name="Liu Y."/>
            <person name="Zhang J."/>
            <person name="Feng J."/>
            <person name="Wang M."/>
            <person name="Wang M."/>
            <person name="Wang L."/>
            <person name="Yao B."/>
        </authorList>
    </citation>
    <scope>NUCLEOTIDE SEQUENCE [LARGE SCALE GENOMIC DNA]</scope>
    <source>
        <strain evidence="1">Wuqing</strain>
    </source>
</reference>
<sequence>MSNHEPPFEFWKLDQKYLMILFHGKYTIPPRITLITFIAKDGSKSFFHNNPTYRGKYIYAHKLMGNKGILSGIHDLNQTFYYVDNDFNIFPAKKHETSGYTIACPYDPAYIIKIIIQNVTVSEINYI</sequence>
<keyword evidence="2" id="KW-1185">Reference proteome</keyword>
<dbReference type="Proteomes" id="UP000031668">
    <property type="component" value="Unassembled WGS sequence"/>
</dbReference>
<evidence type="ECO:0000313" key="2">
    <source>
        <dbReference type="Proteomes" id="UP000031668"/>
    </source>
</evidence>
<comment type="caution">
    <text evidence="1">The sequence shown here is derived from an EMBL/GenBank/DDBJ whole genome shotgun (WGS) entry which is preliminary data.</text>
</comment>
<organism evidence="1 2">
    <name type="scientific">Thelohanellus kitauei</name>
    <name type="common">Myxosporean</name>
    <dbReference type="NCBI Taxonomy" id="669202"/>
    <lineage>
        <taxon>Eukaryota</taxon>
        <taxon>Metazoa</taxon>
        <taxon>Cnidaria</taxon>
        <taxon>Myxozoa</taxon>
        <taxon>Myxosporea</taxon>
        <taxon>Bivalvulida</taxon>
        <taxon>Platysporina</taxon>
        <taxon>Myxobolidae</taxon>
        <taxon>Thelohanellus</taxon>
    </lineage>
</organism>
<gene>
    <name evidence="1" type="ORF">RF11_09092</name>
</gene>
<dbReference type="AlphaFoldDB" id="A0A0C2MNW0"/>